<sequence length="254" mass="29375">MNDFTSIKALKKRTLDTYQGNWMAAIKANILPIISAAFTSFMIMTFIGIAVVVFTQTDPATLRQATNYDQAASVNSAYSGTGMARDFLSMAIATFFMVGIQYGTLDWLRNRTRIPSWGAPFQTFTRKYFTSTLAIFLFEFIFLTLWSFLFVIPAIIKFYSYSQSYLLYKDAQERQLTDQFEFVTFITFSRRLMNGYKARFLLLQLSLLGWFILSVLTFGIGFLWYIPYRNGVYTAFYEDLVEKRGKQVVPEIFA</sequence>
<name>A0AAN5Y4I5_PEDAC</name>
<keyword evidence="1" id="KW-0472">Membrane</keyword>
<dbReference type="InterPro" id="IPR010380">
    <property type="entry name" value="DUF975"/>
</dbReference>
<keyword evidence="1" id="KW-1133">Transmembrane helix</keyword>
<dbReference type="RefSeq" id="WP_005917690.1">
    <property type="nucleotide sequence ID" value="NZ_BJMF01000005.1"/>
</dbReference>
<gene>
    <name evidence="2" type="ORF">R0G89_06915</name>
</gene>
<dbReference type="AlphaFoldDB" id="A0AAN5Y4I5"/>
<dbReference type="PANTHER" id="PTHR40076">
    <property type="entry name" value="MEMBRANE PROTEIN-RELATED"/>
    <property type="match status" value="1"/>
</dbReference>
<feature type="transmembrane region" description="Helical" evidence="1">
    <location>
        <begin position="200"/>
        <end position="226"/>
    </location>
</feature>
<reference evidence="2" key="1">
    <citation type="journal article" date="2023" name="PeerJ">
        <title>Selection and evaluation of lactic acid bacteria from chicken feces in Thailand as potential probiotics.</title>
        <authorList>
            <person name="Khurajog B."/>
            <person name="Disastra Y."/>
            <person name="Lawwyne L.D."/>
            <person name="Sirichokchatchawan W."/>
            <person name="Niyomtham W."/>
            <person name="Yindee J."/>
            <person name="Hampson D.J."/>
            <person name="Prapasarakul N."/>
        </authorList>
    </citation>
    <scope>NUCLEOTIDE SEQUENCE</scope>
    <source>
        <strain evidence="2">BF9</strain>
    </source>
</reference>
<keyword evidence="1" id="KW-0812">Transmembrane</keyword>
<dbReference type="KEGG" id="paci:A4V11_03470"/>
<reference evidence="2" key="2">
    <citation type="submission" date="2023-10" db="EMBL/GenBank/DDBJ databases">
        <authorList>
            <person name="Khurajog B."/>
        </authorList>
    </citation>
    <scope>NUCLEOTIDE SEQUENCE</scope>
    <source>
        <strain evidence="2">BF9</strain>
    </source>
</reference>
<evidence type="ECO:0000256" key="1">
    <source>
        <dbReference type="SAM" id="Phobius"/>
    </source>
</evidence>
<dbReference type="EMBL" id="JAWJAV010000004">
    <property type="protein sequence ID" value="MDV2621464.1"/>
    <property type="molecule type" value="Genomic_DNA"/>
</dbReference>
<comment type="caution">
    <text evidence="2">The sequence shown here is derived from an EMBL/GenBank/DDBJ whole genome shotgun (WGS) entry which is preliminary data.</text>
</comment>
<organism evidence="2 3">
    <name type="scientific">Pediococcus acidilactici</name>
    <dbReference type="NCBI Taxonomy" id="1254"/>
    <lineage>
        <taxon>Bacteria</taxon>
        <taxon>Bacillati</taxon>
        <taxon>Bacillota</taxon>
        <taxon>Bacilli</taxon>
        <taxon>Lactobacillales</taxon>
        <taxon>Lactobacillaceae</taxon>
        <taxon>Pediococcus</taxon>
        <taxon>Pediococcus acidilactici group</taxon>
    </lineage>
</organism>
<proteinExistence type="predicted"/>
<evidence type="ECO:0000313" key="3">
    <source>
        <dbReference type="Proteomes" id="UP001280897"/>
    </source>
</evidence>
<evidence type="ECO:0000313" key="2">
    <source>
        <dbReference type="EMBL" id="MDV2621464.1"/>
    </source>
</evidence>
<feature type="transmembrane region" description="Helical" evidence="1">
    <location>
        <begin position="30"/>
        <end position="54"/>
    </location>
</feature>
<protein>
    <submittedName>
        <fullName evidence="2">DUF975 family protein</fullName>
    </submittedName>
</protein>
<accession>A0AAN5Y4I5</accession>
<dbReference type="Proteomes" id="UP001280897">
    <property type="component" value="Unassembled WGS sequence"/>
</dbReference>
<feature type="transmembrane region" description="Helical" evidence="1">
    <location>
        <begin position="87"/>
        <end position="108"/>
    </location>
</feature>
<feature type="transmembrane region" description="Helical" evidence="1">
    <location>
        <begin position="128"/>
        <end position="156"/>
    </location>
</feature>
<dbReference type="Pfam" id="PF06161">
    <property type="entry name" value="DUF975"/>
    <property type="match status" value="1"/>
</dbReference>
<dbReference type="PANTHER" id="PTHR40076:SF1">
    <property type="entry name" value="MEMBRANE PROTEIN"/>
    <property type="match status" value="1"/>
</dbReference>